<dbReference type="AlphaFoldDB" id="Q7MER9"/>
<protein>
    <recommendedName>
        <fullName evidence="4">Pilus assembly protein TadF</fullName>
    </recommendedName>
</protein>
<reference evidence="2 3" key="1">
    <citation type="journal article" date="2003" name="Genome Res.">
        <title>Comparative genome analysis of Vibrio vulnificus, a marine pathogen.</title>
        <authorList>
            <person name="Chen C.Y."/>
            <person name="Wu K.M."/>
            <person name="Chang Y.C."/>
            <person name="Chang C.H."/>
            <person name="Tsai H.C."/>
            <person name="Liao T.L."/>
            <person name="Liu Y.M."/>
            <person name="Chen H.J."/>
            <person name="Shen A.B."/>
            <person name="Li J.C."/>
            <person name="Su T.L."/>
            <person name="Shao C.P."/>
            <person name="Lee C.T."/>
            <person name="Hor L.I."/>
            <person name="Tsai S.F."/>
        </authorList>
    </citation>
    <scope>NUCLEOTIDE SEQUENCE [LARGE SCALE GENOMIC DNA]</scope>
    <source>
        <strain evidence="2 3">YJ016</strain>
    </source>
</reference>
<proteinExistence type="predicted"/>
<dbReference type="EMBL" id="BA000038">
    <property type="protein sequence ID" value="BAC96627.1"/>
    <property type="molecule type" value="Genomic_DNA"/>
</dbReference>
<sequence>MSLWLFKNMSVAHLKLVEGRAVKAKQQGAFMVELALVLMFFSGLFVVMTNYVVAINTKGQLDRSVYSLTTIMAERKQFFDGELDICGRADPYCSETKRAVNYLSKASLKRMMPGFDESKFGVFVEQLAVEGDKPSNFRKRYKKFSSGATDGCNLPNLDNLTKEEALELLPITSRNRRLPMYQITLCYETPFNIFGLAEGNVIKAVSTSFSFARV</sequence>
<keyword evidence="1" id="KW-0812">Transmembrane</keyword>
<dbReference type="eggNOG" id="ENOG50343UR">
    <property type="taxonomic scope" value="Bacteria"/>
</dbReference>
<evidence type="ECO:0008006" key="4">
    <source>
        <dbReference type="Google" id="ProtNLM"/>
    </source>
</evidence>
<dbReference type="InterPro" id="IPR031582">
    <property type="entry name" value="TadF"/>
</dbReference>
<dbReference type="STRING" id="672.VV93_v1c36050"/>
<evidence type="ECO:0000256" key="1">
    <source>
        <dbReference type="SAM" id="Phobius"/>
    </source>
</evidence>
<keyword evidence="1" id="KW-1133">Transmembrane helix</keyword>
<organism evidence="2 3">
    <name type="scientific">Vibrio vulnificus (strain YJ016)</name>
    <dbReference type="NCBI Taxonomy" id="196600"/>
    <lineage>
        <taxon>Bacteria</taxon>
        <taxon>Pseudomonadati</taxon>
        <taxon>Pseudomonadota</taxon>
        <taxon>Gammaproteobacteria</taxon>
        <taxon>Vibrionales</taxon>
        <taxon>Vibrionaceae</taxon>
        <taxon>Vibrio</taxon>
    </lineage>
</organism>
<dbReference type="Pfam" id="PF16964">
    <property type="entry name" value="TadF"/>
    <property type="match status" value="1"/>
</dbReference>
<dbReference type="Proteomes" id="UP000002675">
    <property type="component" value="Chromosome II"/>
</dbReference>
<dbReference type="KEGG" id="vvy:VVA0601"/>
<evidence type="ECO:0000313" key="3">
    <source>
        <dbReference type="Proteomes" id="UP000002675"/>
    </source>
</evidence>
<gene>
    <name evidence="2" type="ordered locus">VVA0601</name>
</gene>
<name>Q7MER9_VIBVY</name>
<accession>Q7MER9</accession>
<evidence type="ECO:0000313" key="2">
    <source>
        <dbReference type="EMBL" id="BAC96627.1"/>
    </source>
</evidence>
<keyword evidence="1" id="KW-0472">Membrane</keyword>
<feature type="transmembrane region" description="Helical" evidence="1">
    <location>
        <begin position="30"/>
        <end position="53"/>
    </location>
</feature>
<dbReference type="HOGENOM" id="CLU_095582_1_0_6"/>